<name>A0ABR3G835_9PEZI</name>
<dbReference type="PANTHER" id="PTHR34826:SF2">
    <property type="entry name" value="UPF0590 PROTEIN C409.17C"/>
    <property type="match status" value="1"/>
</dbReference>
<reference evidence="3 4" key="1">
    <citation type="submission" date="2024-02" db="EMBL/GenBank/DDBJ databases">
        <title>Discinaceae phylogenomics.</title>
        <authorList>
            <person name="Dirks A.C."/>
            <person name="James T.Y."/>
        </authorList>
    </citation>
    <scope>NUCLEOTIDE SEQUENCE [LARGE SCALE GENOMIC DNA]</scope>
    <source>
        <strain evidence="3 4">ACD0624</strain>
    </source>
</reference>
<evidence type="ECO:0000256" key="1">
    <source>
        <dbReference type="SAM" id="MobiDB-lite"/>
    </source>
</evidence>
<comment type="caution">
    <text evidence="3">The sequence shown here is derived from an EMBL/GenBank/DDBJ whole genome shotgun (WGS) entry which is preliminary data.</text>
</comment>
<accession>A0ABR3G835</accession>
<dbReference type="Proteomes" id="UP001447188">
    <property type="component" value="Unassembled WGS sequence"/>
</dbReference>
<organism evidence="3 4">
    <name type="scientific">Discina gigas</name>
    <dbReference type="NCBI Taxonomy" id="1032678"/>
    <lineage>
        <taxon>Eukaryota</taxon>
        <taxon>Fungi</taxon>
        <taxon>Dikarya</taxon>
        <taxon>Ascomycota</taxon>
        <taxon>Pezizomycotina</taxon>
        <taxon>Pezizomycetes</taxon>
        <taxon>Pezizales</taxon>
        <taxon>Discinaceae</taxon>
        <taxon>Discina</taxon>
    </lineage>
</organism>
<evidence type="ECO:0000313" key="3">
    <source>
        <dbReference type="EMBL" id="KAL0631857.1"/>
    </source>
</evidence>
<dbReference type="EMBL" id="JBBBZM010000204">
    <property type="protein sequence ID" value="KAL0631857.1"/>
    <property type="molecule type" value="Genomic_DNA"/>
</dbReference>
<evidence type="ECO:0000259" key="2">
    <source>
        <dbReference type="Pfam" id="PF08588"/>
    </source>
</evidence>
<evidence type="ECO:0000313" key="4">
    <source>
        <dbReference type="Proteomes" id="UP001447188"/>
    </source>
</evidence>
<feature type="domain" description="Domain of unknown function at the cortex 1" evidence="2">
    <location>
        <begin position="3"/>
        <end position="230"/>
    </location>
</feature>
<dbReference type="InterPro" id="IPR013897">
    <property type="entry name" value="Duc1"/>
</dbReference>
<proteinExistence type="predicted"/>
<dbReference type="Pfam" id="PF08588">
    <property type="entry name" value="Duc1"/>
    <property type="match status" value="1"/>
</dbReference>
<sequence>MRLQSLRAPTATPLPATHPYFNHPTHTSDLYSFQLSFSPSSGTPVPGDALVFGNDFSHPVRKSLPTGFSIVWKIAKWVDPGMQGDLYAEKPWIYGSVLSSMNVIRVKKPSTPAEVVRGTEVGVKAVQDPEDSVMEEDMSVIASAALPIPATAAGRKKFFLDDSKKREVGFRKGYTYGFDFFGPWLDFNSFQVKLPGFTVNLLRYWDGQPVRYVLKNFVSGEVYAVIVLDFVEVGSEEEKGVGPSG</sequence>
<feature type="compositionally biased region" description="Low complexity" evidence="1">
    <location>
        <begin position="8"/>
        <end position="17"/>
    </location>
</feature>
<protein>
    <recommendedName>
        <fullName evidence="2">Domain of unknown function at the cortex 1 domain-containing protein</fullName>
    </recommendedName>
</protein>
<dbReference type="PANTHER" id="PTHR34826">
    <property type="entry name" value="UPF0590 PROTEIN C409.17C"/>
    <property type="match status" value="1"/>
</dbReference>
<gene>
    <name evidence="3" type="ORF">Q9L58_009270</name>
</gene>
<feature type="region of interest" description="Disordered" evidence="1">
    <location>
        <begin position="1"/>
        <end position="20"/>
    </location>
</feature>
<keyword evidence="4" id="KW-1185">Reference proteome</keyword>